<gene>
    <name evidence="1" type="ORF">CR513_24220</name>
</gene>
<dbReference type="OrthoDB" id="1747743at2759"/>
<dbReference type="PANTHER" id="PTHR35046:SF26">
    <property type="entry name" value="RNA-DIRECTED DNA POLYMERASE"/>
    <property type="match status" value="1"/>
</dbReference>
<accession>A0A371GSW1</accession>
<dbReference type="PANTHER" id="PTHR35046">
    <property type="entry name" value="ZINC KNUCKLE (CCHC-TYPE) FAMILY PROTEIN"/>
    <property type="match status" value="1"/>
</dbReference>
<reference evidence="1" key="1">
    <citation type="submission" date="2018-05" db="EMBL/GenBank/DDBJ databases">
        <title>Draft genome of Mucuna pruriens seed.</title>
        <authorList>
            <person name="Nnadi N.E."/>
            <person name="Vos R."/>
            <person name="Hasami M.H."/>
            <person name="Devisetty U.K."/>
            <person name="Aguiy J.C."/>
        </authorList>
    </citation>
    <scope>NUCLEOTIDE SEQUENCE [LARGE SCALE GENOMIC DNA]</scope>
    <source>
        <strain evidence="1">JCA_2017</strain>
    </source>
</reference>
<evidence type="ECO:0000313" key="1">
    <source>
        <dbReference type="EMBL" id="RDX93513.1"/>
    </source>
</evidence>
<evidence type="ECO:0000313" key="2">
    <source>
        <dbReference type="Proteomes" id="UP000257109"/>
    </source>
</evidence>
<comment type="caution">
    <text evidence="1">The sequence shown here is derived from an EMBL/GenBank/DDBJ whole genome shotgun (WGS) entry which is preliminary data.</text>
</comment>
<protein>
    <submittedName>
        <fullName evidence="1">Uncharacterized protein</fullName>
    </submittedName>
</protein>
<feature type="non-terminal residue" evidence="1">
    <location>
        <position position="1"/>
    </location>
</feature>
<organism evidence="1 2">
    <name type="scientific">Mucuna pruriens</name>
    <name type="common">Velvet bean</name>
    <name type="synonym">Dolichos pruriens</name>
    <dbReference type="NCBI Taxonomy" id="157652"/>
    <lineage>
        <taxon>Eukaryota</taxon>
        <taxon>Viridiplantae</taxon>
        <taxon>Streptophyta</taxon>
        <taxon>Embryophyta</taxon>
        <taxon>Tracheophyta</taxon>
        <taxon>Spermatophyta</taxon>
        <taxon>Magnoliopsida</taxon>
        <taxon>eudicotyledons</taxon>
        <taxon>Gunneridae</taxon>
        <taxon>Pentapetalae</taxon>
        <taxon>rosids</taxon>
        <taxon>fabids</taxon>
        <taxon>Fabales</taxon>
        <taxon>Fabaceae</taxon>
        <taxon>Papilionoideae</taxon>
        <taxon>50 kb inversion clade</taxon>
        <taxon>NPAAA clade</taxon>
        <taxon>indigoferoid/millettioid clade</taxon>
        <taxon>Phaseoleae</taxon>
        <taxon>Mucuna</taxon>
    </lineage>
</organism>
<dbReference type="Gene3D" id="2.40.70.10">
    <property type="entry name" value="Acid Proteases"/>
    <property type="match status" value="1"/>
</dbReference>
<dbReference type="Proteomes" id="UP000257109">
    <property type="component" value="Unassembled WGS sequence"/>
</dbReference>
<name>A0A371GSW1_MUCPR</name>
<sequence>MGRCKVKVLIKMSSITEVETSSEVMGKLCFIILDRGSNVNVTRLRLVEKLAIPTFAHPKPYKLQWLSERGELLVDKQVAMAFTLGNCEDKVVHDVVPMEATYILLGRPWWMTHDGVTNRFTFVHIGQKVVLNPLSLREVSEDQDKMRLKREILR</sequence>
<keyword evidence="2" id="KW-1185">Reference proteome</keyword>
<dbReference type="AlphaFoldDB" id="A0A371GSW1"/>
<dbReference type="EMBL" id="QJKJ01004597">
    <property type="protein sequence ID" value="RDX93513.1"/>
    <property type="molecule type" value="Genomic_DNA"/>
</dbReference>
<dbReference type="InterPro" id="IPR021109">
    <property type="entry name" value="Peptidase_aspartic_dom_sf"/>
</dbReference>
<proteinExistence type="predicted"/>
<dbReference type="CDD" id="cd00303">
    <property type="entry name" value="retropepsin_like"/>
    <property type="match status" value="1"/>
</dbReference>